<feature type="chain" id="PRO_5011269196" evidence="5">
    <location>
        <begin position="22"/>
        <end position="254"/>
    </location>
</feature>
<evidence type="ECO:0000313" key="8">
    <source>
        <dbReference type="EMBL" id="OXE49775.1"/>
    </source>
</evidence>
<dbReference type="InterPro" id="IPR001638">
    <property type="entry name" value="Solute-binding_3/MltF_N"/>
</dbReference>
<gene>
    <name evidence="8" type="ORF">ADH67_06510</name>
</gene>
<dbReference type="PROSITE" id="PS01039">
    <property type="entry name" value="SBP_BACTERIAL_3"/>
    <property type="match status" value="1"/>
</dbReference>
<accession>A0A227KNW4</accession>
<protein>
    <submittedName>
        <fullName evidence="8">Basic amino acid ABC transporter substrate-binding protein</fullName>
    </submittedName>
</protein>
<dbReference type="SUPFAM" id="SSF53850">
    <property type="entry name" value="Periplasmic binding protein-like II"/>
    <property type="match status" value="1"/>
</dbReference>
<dbReference type="InterPro" id="IPR001320">
    <property type="entry name" value="Iontro_rcpt_C"/>
</dbReference>
<dbReference type="GO" id="GO:0015276">
    <property type="term" value="F:ligand-gated monoatomic ion channel activity"/>
    <property type="evidence" value="ECO:0007669"/>
    <property type="project" value="InterPro"/>
</dbReference>
<dbReference type="PANTHER" id="PTHR35936:SF38">
    <property type="entry name" value="GLUTAMINE-BINDING PERIPLASMIC PROTEIN"/>
    <property type="match status" value="1"/>
</dbReference>
<evidence type="ECO:0000256" key="4">
    <source>
        <dbReference type="RuleBase" id="RU003744"/>
    </source>
</evidence>
<sequence>MLKRTLLALPLVALLSSSLLAGCDDKKETAAKPQEKILRVGTNPTFAPFEFQGKDAELTGFDMDLIRAIGKQMGYKVELHNLAFDGLIPAIATGNIDMAIAGMTINEDRKKQVNFSVPYYTSGLIILVNPDNNEVKSLDDLKGKRIGVQLGTTGAFKAATVPDAKVVTFNNSDEQFLELSNKGVDACINDHPVVAYYLVQGGKGKMIGNVMEEESYGIALKKGNDELTKKVNDAIAELKKNGEFDKIHKKWFGA</sequence>
<dbReference type="GeneID" id="78361674"/>
<comment type="subcellular location">
    <subcellularLocation>
        <location evidence="1">Cell envelope</location>
    </subcellularLocation>
</comment>
<evidence type="ECO:0000256" key="5">
    <source>
        <dbReference type="SAM" id="SignalP"/>
    </source>
</evidence>
<dbReference type="Pfam" id="PF00497">
    <property type="entry name" value="SBP_bac_3"/>
    <property type="match status" value="1"/>
</dbReference>
<keyword evidence="9" id="KW-1185">Reference proteome</keyword>
<feature type="domain" description="Ionotropic glutamate receptor C-terminal" evidence="7">
    <location>
        <begin position="37"/>
        <end position="254"/>
    </location>
</feature>
<dbReference type="RefSeq" id="WP_066593285.1">
    <property type="nucleotide sequence ID" value="NZ_CAJTBZ010000004.1"/>
</dbReference>
<dbReference type="GO" id="GO:0030313">
    <property type="term" value="C:cell envelope"/>
    <property type="evidence" value="ECO:0007669"/>
    <property type="project" value="UniProtKB-SubCell"/>
</dbReference>
<evidence type="ECO:0000256" key="3">
    <source>
        <dbReference type="ARBA" id="ARBA00022729"/>
    </source>
</evidence>
<comment type="caution">
    <text evidence="8">The sequence shown here is derived from an EMBL/GenBank/DDBJ whole genome shotgun (WGS) entry which is preliminary data.</text>
</comment>
<proteinExistence type="inferred from homology"/>
<evidence type="ECO:0000259" key="7">
    <source>
        <dbReference type="SMART" id="SM00079"/>
    </source>
</evidence>
<organism evidence="8 9">
    <name type="scientific">Turicimonas muris</name>
    <dbReference type="NCBI Taxonomy" id="1796652"/>
    <lineage>
        <taxon>Bacteria</taxon>
        <taxon>Pseudomonadati</taxon>
        <taxon>Pseudomonadota</taxon>
        <taxon>Betaproteobacteria</taxon>
        <taxon>Burkholderiales</taxon>
        <taxon>Sutterellaceae</taxon>
        <taxon>Turicimonas</taxon>
    </lineage>
</organism>
<reference evidence="9" key="1">
    <citation type="submission" date="2017-05" db="EMBL/GenBank/DDBJ databases">
        <title>Improved OligoMM genomes.</title>
        <authorList>
            <person name="Garzetti D."/>
        </authorList>
    </citation>
    <scope>NUCLEOTIDE SEQUENCE [LARGE SCALE GENOMIC DNA]</scope>
    <source>
        <strain evidence="9">YL45</strain>
    </source>
</reference>
<feature type="domain" description="Solute-binding protein family 3/N-terminal" evidence="6">
    <location>
        <begin position="37"/>
        <end position="254"/>
    </location>
</feature>
<dbReference type="Proteomes" id="UP000214610">
    <property type="component" value="Unassembled WGS sequence"/>
</dbReference>
<dbReference type="EMBL" id="NHMP01000003">
    <property type="protein sequence ID" value="OXE49775.1"/>
    <property type="molecule type" value="Genomic_DNA"/>
</dbReference>
<dbReference type="SMART" id="SM00079">
    <property type="entry name" value="PBPe"/>
    <property type="match status" value="1"/>
</dbReference>
<evidence type="ECO:0000256" key="1">
    <source>
        <dbReference type="ARBA" id="ARBA00004196"/>
    </source>
</evidence>
<dbReference type="PROSITE" id="PS51257">
    <property type="entry name" value="PROKAR_LIPOPROTEIN"/>
    <property type="match status" value="1"/>
</dbReference>
<keyword evidence="3 5" id="KW-0732">Signal</keyword>
<evidence type="ECO:0000313" key="9">
    <source>
        <dbReference type="Proteomes" id="UP000214610"/>
    </source>
</evidence>
<name>A0A227KNW4_9BURK</name>
<dbReference type="CDD" id="cd13624">
    <property type="entry name" value="PBP2_Arg_Lys_His"/>
    <property type="match status" value="1"/>
</dbReference>
<evidence type="ECO:0000256" key="2">
    <source>
        <dbReference type="ARBA" id="ARBA00010333"/>
    </source>
</evidence>
<feature type="signal peptide" evidence="5">
    <location>
        <begin position="1"/>
        <end position="21"/>
    </location>
</feature>
<evidence type="ECO:0000259" key="6">
    <source>
        <dbReference type="SMART" id="SM00062"/>
    </source>
</evidence>
<dbReference type="SMART" id="SM00062">
    <property type="entry name" value="PBPb"/>
    <property type="match status" value="1"/>
</dbReference>
<dbReference type="InterPro" id="IPR018313">
    <property type="entry name" value="SBP_3_CS"/>
</dbReference>
<dbReference type="GO" id="GO:0016020">
    <property type="term" value="C:membrane"/>
    <property type="evidence" value="ECO:0007669"/>
    <property type="project" value="InterPro"/>
</dbReference>
<dbReference type="Gene3D" id="3.40.190.10">
    <property type="entry name" value="Periplasmic binding protein-like II"/>
    <property type="match status" value="2"/>
</dbReference>
<dbReference type="PANTHER" id="PTHR35936">
    <property type="entry name" value="MEMBRANE-BOUND LYTIC MUREIN TRANSGLYCOSYLASE F"/>
    <property type="match status" value="1"/>
</dbReference>
<dbReference type="AlphaFoldDB" id="A0A227KNW4"/>
<comment type="similarity">
    <text evidence="2 4">Belongs to the bacterial solute-binding protein 3 family.</text>
</comment>